<gene>
    <name evidence="1" type="ORF">M9H77_24461</name>
</gene>
<sequence length="248" mass="29736">MRRSFNFSQEYDYEQKASQDCHEQVTQMGTMPTVMTNIPHQHHPYDRRASEKVCYDHHQHGGEAFNANHHHHVNHNHQHYHVPQPEKIVQYAEYEKVTEYETEENYHETDGGYLNHRHNNTFVRPRREEYDWEQKTSHVYHERVTQGGKSPNVMTNIPHQHRPYDHVNGKVFYDQHGGGVFNTNHHHGNHNHHYPYPPPKRKTQYVEHEEVTEYKREENYQVYGADGYLNHRHNNFMKPGGKVVFKAC</sequence>
<name>A0ACC0B052_CATRO</name>
<organism evidence="1 2">
    <name type="scientific">Catharanthus roseus</name>
    <name type="common">Madagascar periwinkle</name>
    <name type="synonym">Vinca rosea</name>
    <dbReference type="NCBI Taxonomy" id="4058"/>
    <lineage>
        <taxon>Eukaryota</taxon>
        <taxon>Viridiplantae</taxon>
        <taxon>Streptophyta</taxon>
        <taxon>Embryophyta</taxon>
        <taxon>Tracheophyta</taxon>
        <taxon>Spermatophyta</taxon>
        <taxon>Magnoliopsida</taxon>
        <taxon>eudicotyledons</taxon>
        <taxon>Gunneridae</taxon>
        <taxon>Pentapetalae</taxon>
        <taxon>asterids</taxon>
        <taxon>lamiids</taxon>
        <taxon>Gentianales</taxon>
        <taxon>Apocynaceae</taxon>
        <taxon>Rauvolfioideae</taxon>
        <taxon>Vinceae</taxon>
        <taxon>Catharanthinae</taxon>
        <taxon>Catharanthus</taxon>
    </lineage>
</organism>
<dbReference type="Proteomes" id="UP001060085">
    <property type="component" value="Linkage Group LG05"/>
</dbReference>
<protein>
    <submittedName>
        <fullName evidence="1">Uncharacterized protein</fullName>
    </submittedName>
</protein>
<evidence type="ECO:0000313" key="1">
    <source>
        <dbReference type="EMBL" id="KAI5665138.1"/>
    </source>
</evidence>
<keyword evidence="2" id="KW-1185">Reference proteome</keyword>
<proteinExistence type="predicted"/>
<comment type="caution">
    <text evidence="1">The sequence shown here is derived from an EMBL/GenBank/DDBJ whole genome shotgun (WGS) entry which is preliminary data.</text>
</comment>
<reference evidence="2" key="1">
    <citation type="journal article" date="2023" name="Nat. Plants">
        <title>Single-cell RNA sequencing provides a high-resolution roadmap for understanding the multicellular compartmentation of specialized metabolism.</title>
        <authorList>
            <person name="Sun S."/>
            <person name="Shen X."/>
            <person name="Li Y."/>
            <person name="Li Y."/>
            <person name="Wang S."/>
            <person name="Li R."/>
            <person name="Zhang H."/>
            <person name="Shen G."/>
            <person name="Guo B."/>
            <person name="Wei J."/>
            <person name="Xu J."/>
            <person name="St-Pierre B."/>
            <person name="Chen S."/>
            <person name="Sun C."/>
        </authorList>
    </citation>
    <scope>NUCLEOTIDE SEQUENCE [LARGE SCALE GENOMIC DNA]</scope>
</reference>
<accession>A0ACC0B052</accession>
<dbReference type="EMBL" id="CM044705">
    <property type="protein sequence ID" value="KAI5665138.1"/>
    <property type="molecule type" value="Genomic_DNA"/>
</dbReference>
<evidence type="ECO:0000313" key="2">
    <source>
        <dbReference type="Proteomes" id="UP001060085"/>
    </source>
</evidence>